<dbReference type="VEuPathDB" id="FungiDB:ASPFODRAFT_27792"/>
<feature type="compositionally biased region" description="Low complexity" evidence="1">
    <location>
        <begin position="141"/>
        <end position="151"/>
    </location>
</feature>
<sequence>MSCAGLLVQPPSQTHWSNDNPHHLKTNPAAPESVFAHIWNNRHINSTQDLRNHTLSNKDEDIINIETTDTLMFVHSGFPSIDRHSDNAEKSRGMTLALAFPPQGTDALASNPACSAPSEEACISQPMLRPIATGISPALALASAPPNSNLSQQKNKPNSDQQPMLIPDNKSSRETLRHSKEKVK</sequence>
<feature type="region of interest" description="Disordered" evidence="1">
    <location>
        <begin position="141"/>
        <end position="184"/>
    </location>
</feature>
<feature type="compositionally biased region" description="Polar residues" evidence="1">
    <location>
        <begin position="152"/>
        <end position="162"/>
    </location>
</feature>
<feature type="compositionally biased region" description="Basic and acidic residues" evidence="1">
    <location>
        <begin position="170"/>
        <end position="184"/>
    </location>
</feature>
<protein>
    <submittedName>
        <fullName evidence="2">Uncharacterized protein</fullName>
    </submittedName>
</protein>
<evidence type="ECO:0000313" key="3">
    <source>
        <dbReference type="Proteomes" id="UP000184063"/>
    </source>
</evidence>
<dbReference type="AlphaFoldDB" id="A0A1M3TYY2"/>
<evidence type="ECO:0000313" key="2">
    <source>
        <dbReference type="EMBL" id="OJZ91963.1"/>
    </source>
</evidence>
<organism evidence="2 3">
    <name type="scientific">Aspergillus luchuensis (strain CBS 106.47)</name>
    <dbReference type="NCBI Taxonomy" id="1137211"/>
    <lineage>
        <taxon>Eukaryota</taxon>
        <taxon>Fungi</taxon>
        <taxon>Dikarya</taxon>
        <taxon>Ascomycota</taxon>
        <taxon>Pezizomycotina</taxon>
        <taxon>Eurotiomycetes</taxon>
        <taxon>Eurotiomycetidae</taxon>
        <taxon>Eurotiales</taxon>
        <taxon>Aspergillaceae</taxon>
        <taxon>Aspergillus</taxon>
        <taxon>Aspergillus subgen. Circumdati</taxon>
    </lineage>
</organism>
<dbReference type="Proteomes" id="UP000184063">
    <property type="component" value="Unassembled WGS sequence"/>
</dbReference>
<dbReference type="EMBL" id="KV878236">
    <property type="protein sequence ID" value="OJZ91963.1"/>
    <property type="molecule type" value="Genomic_DNA"/>
</dbReference>
<feature type="region of interest" description="Disordered" evidence="1">
    <location>
        <begin position="1"/>
        <end position="28"/>
    </location>
</feature>
<name>A0A1M3TYY2_ASPLC</name>
<proteinExistence type="predicted"/>
<accession>A0A1M3TYY2</accession>
<evidence type="ECO:0000256" key="1">
    <source>
        <dbReference type="SAM" id="MobiDB-lite"/>
    </source>
</evidence>
<feature type="compositionally biased region" description="Polar residues" evidence="1">
    <location>
        <begin position="10"/>
        <end position="19"/>
    </location>
</feature>
<gene>
    <name evidence="2" type="ORF">ASPFODRAFT_27792</name>
</gene>
<reference evidence="3" key="1">
    <citation type="journal article" date="2017" name="Genome Biol.">
        <title>Comparative genomics reveals high biological diversity and specific adaptations in the industrially and medically important fungal genus Aspergillus.</title>
        <authorList>
            <person name="de Vries R.P."/>
            <person name="Riley R."/>
            <person name="Wiebenga A."/>
            <person name="Aguilar-Osorio G."/>
            <person name="Amillis S."/>
            <person name="Uchima C.A."/>
            <person name="Anderluh G."/>
            <person name="Asadollahi M."/>
            <person name="Askin M."/>
            <person name="Barry K."/>
            <person name="Battaglia E."/>
            <person name="Bayram O."/>
            <person name="Benocci T."/>
            <person name="Braus-Stromeyer S.A."/>
            <person name="Caldana C."/>
            <person name="Canovas D."/>
            <person name="Cerqueira G.C."/>
            <person name="Chen F."/>
            <person name="Chen W."/>
            <person name="Choi C."/>
            <person name="Clum A."/>
            <person name="Dos Santos R.A."/>
            <person name="Damasio A.R."/>
            <person name="Diallinas G."/>
            <person name="Emri T."/>
            <person name="Fekete E."/>
            <person name="Flipphi M."/>
            <person name="Freyberg S."/>
            <person name="Gallo A."/>
            <person name="Gournas C."/>
            <person name="Habgood R."/>
            <person name="Hainaut M."/>
            <person name="Harispe M.L."/>
            <person name="Henrissat B."/>
            <person name="Hilden K.S."/>
            <person name="Hope R."/>
            <person name="Hossain A."/>
            <person name="Karabika E."/>
            <person name="Karaffa L."/>
            <person name="Karanyi Z."/>
            <person name="Krasevec N."/>
            <person name="Kuo A."/>
            <person name="Kusch H."/>
            <person name="LaButti K."/>
            <person name="Lagendijk E.L."/>
            <person name="Lapidus A."/>
            <person name="Levasseur A."/>
            <person name="Lindquist E."/>
            <person name="Lipzen A."/>
            <person name="Logrieco A.F."/>
            <person name="MacCabe A."/>
            <person name="Maekelae M.R."/>
            <person name="Malavazi I."/>
            <person name="Melin P."/>
            <person name="Meyer V."/>
            <person name="Mielnichuk N."/>
            <person name="Miskei M."/>
            <person name="Molnar A.P."/>
            <person name="Mule G."/>
            <person name="Ngan C.Y."/>
            <person name="Orejas M."/>
            <person name="Orosz E."/>
            <person name="Ouedraogo J.P."/>
            <person name="Overkamp K.M."/>
            <person name="Park H.-S."/>
            <person name="Perrone G."/>
            <person name="Piumi F."/>
            <person name="Punt P.J."/>
            <person name="Ram A.F."/>
            <person name="Ramon A."/>
            <person name="Rauscher S."/>
            <person name="Record E."/>
            <person name="Riano-Pachon D.M."/>
            <person name="Robert V."/>
            <person name="Roehrig J."/>
            <person name="Ruller R."/>
            <person name="Salamov A."/>
            <person name="Salih N.S."/>
            <person name="Samson R.A."/>
            <person name="Sandor E."/>
            <person name="Sanguinetti M."/>
            <person name="Schuetze T."/>
            <person name="Sepcic K."/>
            <person name="Shelest E."/>
            <person name="Sherlock G."/>
            <person name="Sophianopoulou V."/>
            <person name="Squina F.M."/>
            <person name="Sun H."/>
            <person name="Susca A."/>
            <person name="Todd R.B."/>
            <person name="Tsang A."/>
            <person name="Unkles S.E."/>
            <person name="van de Wiele N."/>
            <person name="van Rossen-Uffink D."/>
            <person name="Oliveira J.V."/>
            <person name="Vesth T.C."/>
            <person name="Visser J."/>
            <person name="Yu J.-H."/>
            <person name="Zhou M."/>
            <person name="Andersen M.R."/>
            <person name="Archer D.B."/>
            <person name="Baker S.E."/>
            <person name="Benoit I."/>
            <person name="Brakhage A.A."/>
            <person name="Braus G.H."/>
            <person name="Fischer R."/>
            <person name="Frisvad J.C."/>
            <person name="Goldman G.H."/>
            <person name="Houbraken J."/>
            <person name="Oakley B."/>
            <person name="Pocsi I."/>
            <person name="Scazzocchio C."/>
            <person name="Seiboth B."/>
            <person name="vanKuyk P.A."/>
            <person name="Wortman J."/>
            <person name="Dyer P.S."/>
            <person name="Grigoriev I.V."/>
        </authorList>
    </citation>
    <scope>NUCLEOTIDE SEQUENCE [LARGE SCALE GENOMIC DNA]</scope>
    <source>
        <strain evidence="3">CBS 106.47</strain>
    </source>
</reference>